<dbReference type="EMBL" id="MU275844">
    <property type="protein sequence ID" value="KAI0052620.1"/>
    <property type="molecule type" value="Genomic_DNA"/>
</dbReference>
<dbReference type="Proteomes" id="UP000814033">
    <property type="component" value="Unassembled WGS sequence"/>
</dbReference>
<sequence length="201" mass="23130">MLQLLCEPCADVARQEPRGKNVALQPARRQRTHRVGVEHRVERRLHRARSGPPAPRLRHRRGTNLRSQYRRPSLLPPHPAMPIGKYTLLEDVKKLRADLRTSPIFPTATLIESPSDLRLAGGHQVNRPRPHQMPAFPAARIEYWLPPRVVYLLSRISSKCASPWRRRDSCLLQRCGFDSCIQLVSYTFASCDVRRLLNVNN</sequence>
<organism evidence="1 2">
    <name type="scientific">Auriscalpium vulgare</name>
    <dbReference type="NCBI Taxonomy" id="40419"/>
    <lineage>
        <taxon>Eukaryota</taxon>
        <taxon>Fungi</taxon>
        <taxon>Dikarya</taxon>
        <taxon>Basidiomycota</taxon>
        <taxon>Agaricomycotina</taxon>
        <taxon>Agaricomycetes</taxon>
        <taxon>Russulales</taxon>
        <taxon>Auriscalpiaceae</taxon>
        <taxon>Auriscalpium</taxon>
    </lineage>
</organism>
<keyword evidence="2" id="KW-1185">Reference proteome</keyword>
<accession>A0ACB8S9N1</accession>
<reference evidence="1" key="2">
    <citation type="journal article" date="2022" name="New Phytol.">
        <title>Evolutionary transition to the ectomycorrhizal habit in the genomes of a hyperdiverse lineage of mushroom-forming fungi.</title>
        <authorList>
            <person name="Looney B."/>
            <person name="Miyauchi S."/>
            <person name="Morin E."/>
            <person name="Drula E."/>
            <person name="Courty P.E."/>
            <person name="Kohler A."/>
            <person name="Kuo A."/>
            <person name="LaButti K."/>
            <person name="Pangilinan J."/>
            <person name="Lipzen A."/>
            <person name="Riley R."/>
            <person name="Andreopoulos W."/>
            <person name="He G."/>
            <person name="Johnson J."/>
            <person name="Nolan M."/>
            <person name="Tritt A."/>
            <person name="Barry K.W."/>
            <person name="Grigoriev I.V."/>
            <person name="Nagy L.G."/>
            <person name="Hibbett D."/>
            <person name="Henrissat B."/>
            <person name="Matheny P.B."/>
            <person name="Labbe J."/>
            <person name="Martin F.M."/>
        </authorList>
    </citation>
    <scope>NUCLEOTIDE SEQUENCE</scope>
    <source>
        <strain evidence="1">FP105234-sp</strain>
    </source>
</reference>
<comment type="caution">
    <text evidence="1">The sequence shown here is derived from an EMBL/GenBank/DDBJ whole genome shotgun (WGS) entry which is preliminary data.</text>
</comment>
<evidence type="ECO:0000313" key="1">
    <source>
        <dbReference type="EMBL" id="KAI0052620.1"/>
    </source>
</evidence>
<name>A0ACB8S9N1_9AGAM</name>
<reference evidence="1" key="1">
    <citation type="submission" date="2021-02" db="EMBL/GenBank/DDBJ databases">
        <authorList>
            <consortium name="DOE Joint Genome Institute"/>
            <person name="Ahrendt S."/>
            <person name="Looney B.P."/>
            <person name="Miyauchi S."/>
            <person name="Morin E."/>
            <person name="Drula E."/>
            <person name="Courty P.E."/>
            <person name="Chicoki N."/>
            <person name="Fauchery L."/>
            <person name="Kohler A."/>
            <person name="Kuo A."/>
            <person name="Labutti K."/>
            <person name="Pangilinan J."/>
            <person name="Lipzen A."/>
            <person name="Riley R."/>
            <person name="Andreopoulos W."/>
            <person name="He G."/>
            <person name="Johnson J."/>
            <person name="Barry K.W."/>
            <person name="Grigoriev I.V."/>
            <person name="Nagy L."/>
            <person name="Hibbett D."/>
            <person name="Henrissat B."/>
            <person name="Matheny P.B."/>
            <person name="Labbe J."/>
            <person name="Martin F."/>
        </authorList>
    </citation>
    <scope>NUCLEOTIDE SEQUENCE</scope>
    <source>
        <strain evidence="1">FP105234-sp</strain>
    </source>
</reference>
<evidence type="ECO:0000313" key="2">
    <source>
        <dbReference type="Proteomes" id="UP000814033"/>
    </source>
</evidence>
<gene>
    <name evidence="1" type="ORF">FA95DRAFT_1245314</name>
</gene>
<protein>
    <submittedName>
        <fullName evidence="1">Uncharacterized protein</fullName>
    </submittedName>
</protein>
<proteinExistence type="predicted"/>